<reference evidence="3" key="1">
    <citation type="submission" date="2007-11" db="EMBL/GenBank/DDBJ databases">
        <authorList>
            <consortium name="The Broad Institute Genome Sequencing Platform"/>
            <person name="Volkman S.K."/>
            <person name="Daily J.P."/>
            <person name="Sarr O."/>
            <person name="Ndiaye D."/>
            <person name="Ndir O."/>
            <person name="Mboup S."/>
            <person name="Lukens A."/>
            <person name="Stange-Thomann N."/>
            <person name="Mauceli E."/>
            <person name="Gnerre S."/>
            <person name="Jaffe D."/>
            <person name="Zainoun J."/>
            <person name="Wiegand R.C."/>
            <person name="Birren B."/>
            <person name="Galagan J."/>
            <person name="Lander E."/>
            <person name="Wirth D.F."/>
        </authorList>
    </citation>
    <scope>NUCLEOTIDE SEQUENCE [LARGE SCALE GENOMIC DNA]</scope>
    <source>
        <strain evidence="3">7G8</strain>
    </source>
</reference>
<keyword evidence="1" id="KW-0472">Membrane</keyword>
<dbReference type="Proteomes" id="UP000030688">
    <property type="component" value="Unassembled WGS sequence"/>
</dbReference>
<keyword evidence="1" id="KW-0812">Transmembrane</keyword>
<sequence length="59" mass="7270">MYFPISFTFERKKKKKSDIALKNNKDTNDLFLMHIFFVNLLCYNCLKKKKKFYKIKELL</sequence>
<proteinExistence type="predicted"/>
<evidence type="ECO:0000313" key="2">
    <source>
        <dbReference type="EMBL" id="EUR72513.1"/>
    </source>
</evidence>
<evidence type="ECO:0000313" key="3">
    <source>
        <dbReference type="Proteomes" id="UP000030688"/>
    </source>
</evidence>
<organism evidence="2 3">
    <name type="scientific">Plasmodium falciparum (isolate 7G8)</name>
    <dbReference type="NCBI Taxonomy" id="57266"/>
    <lineage>
        <taxon>Eukaryota</taxon>
        <taxon>Sar</taxon>
        <taxon>Alveolata</taxon>
        <taxon>Apicomplexa</taxon>
        <taxon>Aconoidasida</taxon>
        <taxon>Haemosporida</taxon>
        <taxon>Plasmodiidae</taxon>
        <taxon>Plasmodium</taxon>
        <taxon>Plasmodium (Laverania)</taxon>
    </lineage>
</organism>
<keyword evidence="1" id="KW-1133">Transmembrane helix</keyword>
<dbReference type="AlphaFoldDB" id="W7FDT8"/>
<reference evidence="2 3" key="2">
    <citation type="submission" date="2013-02" db="EMBL/GenBank/DDBJ databases">
        <title>The Genome Sequence of Plasmodium falciparum 7G8.</title>
        <authorList>
            <consortium name="The Broad Institute Genome Sequencing Platform"/>
            <consortium name="The Broad Institute Genome Sequencing Center for Infectious Disease"/>
            <person name="Neafsey D."/>
            <person name="Cheeseman I."/>
            <person name="Volkman S."/>
            <person name="Adams J."/>
            <person name="Walker B."/>
            <person name="Young S.K."/>
            <person name="Zeng Q."/>
            <person name="Gargeya S."/>
            <person name="Fitzgerald M."/>
            <person name="Haas B."/>
            <person name="Abouelleil A."/>
            <person name="Alvarado L."/>
            <person name="Arachchi H.M."/>
            <person name="Berlin A.M."/>
            <person name="Chapman S.B."/>
            <person name="Dewar J."/>
            <person name="Goldberg J."/>
            <person name="Griggs A."/>
            <person name="Gujja S."/>
            <person name="Hansen M."/>
            <person name="Howarth C."/>
            <person name="Imamovic A."/>
            <person name="Larimer J."/>
            <person name="McCowan C."/>
            <person name="Murphy C."/>
            <person name="Neiman D."/>
            <person name="Pearson M."/>
            <person name="Priest M."/>
            <person name="Roberts A."/>
            <person name="Saif S."/>
            <person name="Shea T."/>
            <person name="Sisk P."/>
            <person name="Sykes S."/>
            <person name="Wortman J."/>
            <person name="Nusbaum C."/>
            <person name="Birren B."/>
        </authorList>
    </citation>
    <scope>NUCLEOTIDE SEQUENCE [LARGE SCALE GENOMIC DNA]</scope>
    <source>
        <strain evidence="2 3">7G8</strain>
    </source>
</reference>
<evidence type="ECO:0000256" key="1">
    <source>
        <dbReference type="SAM" id="Phobius"/>
    </source>
</evidence>
<feature type="transmembrane region" description="Helical" evidence="1">
    <location>
        <begin position="30"/>
        <end position="46"/>
    </location>
</feature>
<dbReference type="EMBL" id="KE123612">
    <property type="protein sequence ID" value="EUR72513.1"/>
    <property type="molecule type" value="Genomic_DNA"/>
</dbReference>
<gene>
    <name evidence="2" type="ORF">PFBG_02604</name>
</gene>
<protein>
    <submittedName>
        <fullName evidence="2">Uncharacterized protein</fullName>
    </submittedName>
</protein>
<name>W7FDT8_PLAF8</name>
<accession>W7FDT8</accession>